<name>A0A2G5E758_AQUCA</name>
<dbReference type="GO" id="GO:0004497">
    <property type="term" value="F:monooxygenase activity"/>
    <property type="evidence" value="ECO:0007669"/>
    <property type="project" value="UniProtKB-KW"/>
</dbReference>
<dbReference type="Gene3D" id="1.10.630.10">
    <property type="entry name" value="Cytochrome P450"/>
    <property type="match status" value="1"/>
</dbReference>
<dbReference type="PROSITE" id="PS00086">
    <property type="entry name" value="CYTOCHROME_P450"/>
    <property type="match status" value="1"/>
</dbReference>
<dbReference type="OrthoDB" id="2789670at2759"/>
<feature type="binding site" description="axial binding residue" evidence="8">
    <location>
        <position position="444"/>
    </location>
    <ligand>
        <name>heme</name>
        <dbReference type="ChEBI" id="CHEBI:30413"/>
    </ligand>
    <ligandPart>
        <name>Fe</name>
        <dbReference type="ChEBI" id="CHEBI:18248"/>
    </ligandPart>
</feature>
<keyword evidence="4 8" id="KW-0479">Metal-binding</keyword>
<proteinExistence type="inferred from homology"/>
<dbReference type="Pfam" id="PF00067">
    <property type="entry name" value="p450"/>
    <property type="match status" value="1"/>
</dbReference>
<dbReference type="GO" id="GO:0020037">
    <property type="term" value="F:heme binding"/>
    <property type="evidence" value="ECO:0007669"/>
    <property type="project" value="InterPro"/>
</dbReference>
<dbReference type="InterPro" id="IPR001128">
    <property type="entry name" value="Cyt_P450"/>
</dbReference>
<dbReference type="PANTHER" id="PTHR47955:SF19">
    <property type="entry name" value="CYTOCHROME P450 71A9-LIKE ISOFORM X1"/>
    <property type="match status" value="1"/>
</dbReference>
<dbReference type="GO" id="GO:0016705">
    <property type="term" value="F:oxidoreductase activity, acting on paired donors, with incorporation or reduction of molecular oxygen"/>
    <property type="evidence" value="ECO:0007669"/>
    <property type="project" value="InterPro"/>
</dbReference>
<dbReference type="CDD" id="cd11072">
    <property type="entry name" value="CYP71-like"/>
    <property type="match status" value="1"/>
</dbReference>
<dbReference type="GO" id="GO:0005506">
    <property type="term" value="F:iron ion binding"/>
    <property type="evidence" value="ECO:0007669"/>
    <property type="project" value="InterPro"/>
</dbReference>
<dbReference type="InParanoid" id="A0A2G5E758"/>
<dbReference type="STRING" id="218851.A0A2G5E758"/>
<accession>A0A2G5E758</accession>
<keyword evidence="5 9" id="KW-0560">Oxidoreductase</keyword>
<dbReference type="GO" id="GO:0044550">
    <property type="term" value="P:secondary metabolite biosynthetic process"/>
    <property type="evidence" value="ECO:0007669"/>
    <property type="project" value="UniProtKB-ARBA"/>
</dbReference>
<keyword evidence="11" id="KW-1185">Reference proteome</keyword>
<sequence length="503" mass="57322">MTPYISLFLSSLILVTLLFLSIWALKKKNKHGYKPSFPPSPPKLPIIGNLHQLGNLPHRSLQKLSKEYGPLMLMQLGGKPTVVASSAETAREILKTHDLDFCSRPSLAGPKRLSYNFLDFAFVPYGEYWKEMRKICVLELFSTRRVQSFRFVREEEVAHMIKSISASSSGPVNLTEKLFSLTINIISRVAFGKKYQGGGSDVGNFHEIVIEAMNMLGSFTATDFFPYFGWIIDLFTGHSRRLEKCFHAFDNFYQQVIDEHLDPQRKRPEQEDIIDVLVRLQNEQSGAVSLTVSHIKAVLMNVFLGGVDTAAITMVWGMTELARNPKVMKKVQEEIRNCVGNKGMVEESDIDKLEYFKMVVKETLRMHPPSIMLVPRETMNHCKVNGYDIYPKTRVLVNVWAIGRNAEYWENPEEFIPERFTNSSIDFKGQDFEFLPFGSGRRICPAISMGTAMIELGLANLLYHFNWELPSKDDINMDEIAGLTVHKKIPLCLVPIPYHRKSG</sequence>
<organism evidence="10 11">
    <name type="scientific">Aquilegia coerulea</name>
    <name type="common">Rocky mountain columbine</name>
    <dbReference type="NCBI Taxonomy" id="218851"/>
    <lineage>
        <taxon>Eukaryota</taxon>
        <taxon>Viridiplantae</taxon>
        <taxon>Streptophyta</taxon>
        <taxon>Embryophyta</taxon>
        <taxon>Tracheophyta</taxon>
        <taxon>Spermatophyta</taxon>
        <taxon>Magnoliopsida</taxon>
        <taxon>Ranunculales</taxon>
        <taxon>Ranunculaceae</taxon>
        <taxon>Thalictroideae</taxon>
        <taxon>Aquilegia</taxon>
    </lineage>
</organism>
<evidence type="ECO:0000256" key="4">
    <source>
        <dbReference type="ARBA" id="ARBA00022723"/>
    </source>
</evidence>
<comment type="similarity">
    <text evidence="2 9">Belongs to the cytochrome P450 family.</text>
</comment>
<gene>
    <name evidence="10" type="ORF">AQUCO_01100440v1</name>
</gene>
<dbReference type="EMBL" id="KZ305028">
    <property type="protein sequence ID" value="PIA51584.1"/>
    <property type="molecule type" value="Genomic_DNA"/>
</dbReference>
<dbReference type="InterPro" id="IPR036396">
    <property type="entry name" value="Cyt_P450_sf"/>
</dbReference>
<evidence type="ECO:0000256" key="9">
    <source>
        <dbReference type="RuleBase" id="RU000461"/>
    </source>
</evidence>
<keyword evidence="3 8" id="KW-0349">Heme</keyword>
<evidence type="ECO:0000256" key="6">
    <source>
        <dbReference type="ARBA" id="ARBA00023004"/>
    </source>
</evidence>
<dbReference type="FunCoup" id="A0A2G5E758">
    <property type="interactions" value="997"/>
</dbReference>
<dbReference type="SUPFAM" id="SSF48264">
    <property type="entry name" value="Cytochrome P450"/>
    <property type="match status" value="1"/>
</dbReference>
<dbReference type="FunFam" id="1.10.630.10:FF:000011">
    <property type="entry name" value="Cytochrome P450 83B1"/>
    <property type="match status" value="1"/>
</dbReference>
<dbReference type="Proteomes" id="UP000230069">
    <property type="component" value="Unassembled WGS sequence"/>
</dbReference>
<reference evidence="10 11" key="1">
    <citation type="submission" date="2017-09" db="EMBL/GenBank/DDBJ databases">
        <title>WGS assembly of Aquilegia coerulea Goldsmith.</title>
        <authorList>
            <person name="Hodges S."/>
            <person name="Kramer E."/>
            <person name="Nordborg M."/>
            <person name="Tomkins J."/>
            <person name="Borevitz J."/>
            <person name="Derieg N."/>
            <person name="Yan J."/>
            <person name="Mihaltcheva S."/>
            <person name="Hayes R.D."/>
            <person name="Rokhsar D."/>
        </authorList>
    </citation>
    <scope>NUCLEOTIDE SEQUENCE [LARGE SCALE GENOMIC DNA]</scope>
    <source>
        <strain evidence="11">cv. Goldsmith</strain>
    </source>
</reference>
<dbReference type="PRINTS" id="PR00463">
    <property type="entry name" value="EP450I"/>
</dbReference>
<keyword evidence="7 9" id="KW-0503">Monooxygenase</keyword>
<evidence type="ECO:0008006" key="12">
    <source>
        <dbReference type="Google" id="ProtNLM"/>
    </source>
</evidence>
<keyword evidence="6 8" id="KW-0408">Iron</keyword>
<evidence type="ECO:0000256" key="8">
    <source>
        <dbReference type="PIRSR" id="PIRSR602401-1"/>
    </source>
</evidence>
<dbReference type="PRINTS" id="PR00385">
    <property type="entry name" value="P450"/>
</dbReference>
<evidence type="ECO:0000256" key="2">
    <source>
        <dbReference type="ARBA" id="ARBA00010617"/>
    </source>
</evidence>
<evidence type="ECO:0000256" key="1">
    <source>
        <dbReference type="ARBA" id="ARBA00001971"/>
    </source>
</evidence>
<evidence type="ECO:0000313" key="11">
    <source>
        <dbReference type="Proteomes" id="UP000230069"/>
    </source>
</evidence>
<protein>
    <recommendedName>
        <fullName evidence="12">Cytochrome P450</fullName>
    </recommendedName>
</protein>
<dbReference type="AlphaFoldDB" id="A0A2G5E758"/>
<dbReference type="PANTHER" id="PTHR47955">
    <property type="entry name" value="CYTOCHROME P450 FAMILY 71 PROTEIN"/>
    <property type="match status" value="1"/>
</dbReference>
<evidence type="ECO:0000256" key="5">
    <source>
        <dbReference type="ARBA" id="ARBA00023002"/>
    </source>
</evidence>
<dbReference type="InterPro" id="IPR017972">
    <property type="entry name" value="Cyt_P450_CS"/>
</dbReference>
<dbReference type="InterPro" id="IPR002401">
    <property type="entry name" value="Cyt_P450_E_grp-I"/>
</dbReference>
<comment type="cofactor">
    <cofactor evidence="1 8">
        <name>heme</name>
        <dbReference type="ChEBI" id="CHEBI:30413"/>
    </cofactor>
</comment>
<evidence type="ECO:0000256" key="3">
    <source>
        <dbReference type="ARBA" id="ARBA00022617"/>
    </source>
</evidence>
<evidence type="ECO:0000313" key="10">
    <source>
        <dbReference type="EMBL" id="PIA51584.1"/>
    </source>
</evidence>
<evidence type="ECO:0000256" key="7">
    <source>
        <dbReference type="ARBA" id="ARBA00023033"/>
    </source>
</evidence>